<keyword evidence="1" id="KW-0732">Signal</keyword>
<dbReference type="SUPFAM" id="SSF51126">
    <property type="entry name" value="Pectin lyase-like"/>
    <property type="match status" value="1"/>
</dbReference>
<evidence type="ECO:0000256" key="1">
    <source>
        <dbReference type="SAM" id="SignalP"/>
    </source>
</evidence>
<dbReference type="InterPro" id="IPR012334">
    <property type="entry name" value="Pectin_lyas_fold"/>
</dbReference>
<reference evidence="2 3" key="1">
    <citation type="submission" date="2016-03" db="EMBL/GenBank/DDBJ databases">
        <title>Niastella vici sp. nov., isolated from farmland soil.</title>
        <authorList>
            <person name="Chen L."/>
            <person name="Wang D."/>
            <person name="Yang S."/>
            <person name="Wang G."/>
        </authorList>
    </citation>
    <scope>NUCLEOTIDE SEQUENCE [LARGE SCALE GENOMIC DNA]</scope>
    <source>
        <strain evidence="2 3">DJ57</strain>
    </source>
</reference>
<dbReference type="OrthoDB" id="5488826at2"/>
<comment type="caution">
    <text evidence="2">The sequence shown here is derived from an EMBL/GenBank/DDBJ whole genome shotgun (WGS) entry which is preliminary data.</text>
</comment>
<protein>
    <recommendedName>
        <fullName evidence="4">Pectate lyase superfamily protein domain-containing protein</fullName>
    </recommendedName>
</protein>
<dbReference type="Proteomes" id="UP000192796">
    <property type="component" value="Unassembled WGS sequence"/>
</dbReference>
<dbReference type="EMBL" id="LVYD01000124">
    <property type="protein sequence ID" value="OQP56824.1"/>
    <property type="molecule type" value="Genomic_DNA"/>
</dbReference>
<dbReference type="Gene3D" id="2.160.20.10">
    <property type="entry name" value="Single-stranded right-handed beta-helix, Pectin lyase-like"/>
    <property type="match status" value="1"/>
</dbReference>
<organism evidence="2 3">
    <name type="scientific">Niastella vici</name>
    <dbReference type="NCBI Taxonomy" id="1703345"/>
    <lineage>
        <taxon>Bacteria</taxon>
        <taxon>Pseudomonadati</taxon>
        <taxon>Bacteroidota</taxon>
        <taxon>Chitinophagia</taxon>
        <taxon>Chitinophagales</taxon>
        <taxon>Chitinophagaceae</taxon>
        <taxon>Niastella</taxon>
    </lineage>
</organism>
<sequence length="513" mass="54824">MKLSSFPKILLFGIIFHSNVFAQTNAAKSQWVYLNAANKLEYKTTERGDKIMDFSYAGYMGGGVAIPAVPAKIVVSPSEGDNTSMIQQAIDQVSSKALVNGVRGAVLLKPGMYNCERPITISASGVVLQGSGCGENGSIINMTGTPHACIVVKGNVTIKATNTTTTIANQYVPSGSISFQLRNAKGFAPGDIIRIARPVTDAWVQLMGMDKLVRDGKKQTWVTGDITTERVITKINKNTVMVDFPLTDSYDMNYLGTDGVSVTKITTSGSLSQTGVEHLRIIAPAQSVTINEGHHRALTMSGVRDSWVRNLEIMNTVNSISITANRVTVDHVNIGHEVPTKGAAKPADLNGSGAQLLFDQCQITGDNLFFFATGPKVSGPVVLLNCVFKGNGWIQPHQRWATGLLVDGCQVPGGGIDFMNRGAMGSGHGWAIGWAVAWNCTARSYLNQLPPGSANWVIGCKGESQKKAIPFDAGPLLPEGIYDAHNTPVDPGSLYLAQLAERLGKKAVQQIGY</sequence>
<evidence type="ECO:0000313" key="2">
    <source>
        <dbReference type="EMBL" id="OQP56824.1"/>
    </source>
</evidence>
<gene>
    <name evidence="2" type="ORF">A3860_09575</name>
</gene>
<keyword evidence="3" id="KW-1185">Reference proteome</keyword>
<dbReference type="AlphaFoldDB" id="A0A1V9FEP1"/>
<dbReference type="InterPro" id="IPR011050">
    <property type="entry name" value="Pectin_lyase_fold/virulence"/>
</dbReference>
<feature type="signal peptide" evidence="1">
    <location>
        <begin position="1"/>
        <end position="22"/>
    </location>
</feature>
<dbReference type="RefSeq" id="WP_081155787.1">
    <property type="nucleotide sequence ID" value="NZ_LVYD01000124.1"/>
</dbReference>
<dbReference type="STRING" id="1703345.A3860_09575"/>
<evidence type="ECO:0000313" key="3">
    <source>
        <dbReference type="Proteomes" id="UP000192796"/>
    </source>
</evidence>
<evidence type="ECO:0008006" key="4">
    <source>
        <dbReference type="Google" id="ProtNLM"/>
    </source>
</evidence>
<feature type="chain" id="PRO_5012122086" description="Pectate lyase superfamily protein domain-containing protein" evidence="1">
    <location>
        <begin position="23"/>
        <end position="513"/>
    </location>
</feature>
<name>A0A1V9FEP1_9BACT</name>
<accession>A0A1V9FEP1</accession>
<proteinExistence type="predicted"/>